<organism evidence="1">
    <name type="scientific">marine metagenome</name>
    <dbReference type="NCBI Taxonomy" id="408172"/>
    <lineage>
        <taxon>unclassified sequences</taxon>
        <taxon>metagenomes</taxon>
        <taxon>ecological metagenomes</taxon>
    </lineage>
</organism>
<reference evidence="1" key="1">
    <citation type="submission" date="2018-05" db="EMBL/GenBank/DDBJ databases">
        <authorList>
            <person name="Lanie J.A."/>
            <person name="Ng W.-L."/>
            <person name="Kazmierczak K.M."/>
            <person name="Andrzejewski T.M."/>
            <person name="Davidsen T.M."/>
            <person name="Wayne K.J."/>
            <person name="Tettelin H."/>
            <person name="Glass J.I."/>
            <person name="Rusch D."/>
            <person name="Podicherti R."/>
            <person name="Tsui H.-C.T."/>
            <person name="Winkler M.E."/>
        </authorList>
    </citation>
    <scope>NUCLEOTIDE SEQUENCE</scope>
</reference>
<protein>
    <submittedName>
        <fullName evidence="1">Uncharacterized protein</fullName>
    </submittedName>
</protein>
<feature type="non-terminal residue" evidence="1">
    <location>
        <position position="54"/>
    </location>
</feature>
<dbReference type="EMBL" id="UINC01024089">
    <property type="protein sequence ID" value="SVA97061.1"/>
    <property type="molecule type" value="Genomic_DNA"/>
</dbReference>
<dbReference type="AlphaFoldDB" id="A0A382A744"/>
<sequence length="54" mass="5722">MPIMKPLLFIAALSTMSLLPAEARAELRAGAAKVDVTPRTLPVIRNGGFLEASD</sequence>
<gene>
    <name evidence="1" type="ORF">METZ01_LOCUS149915</name>
</gene>
<accession>A0A382A744</accession>
<name>A0A382A744_9ZZZZ</name>
<evidence type="ECO:0000313" key="1">
    <source>
        <dbReference type="EMBL" id="SVA97061.1"/>
    </source>
</evidence>
<proteinExistence type="predicted"/>